<reference evidence="2 3" key="1">
    <citation type="submission" date="2019-12" db="EMBL/GenBank/DDBJ databases">
        <title>Nocardia sp. nov. ET3-3 isolated from soil.</title>
        <authorList>
            <person name="Kanchanasin P."/>
            <person name="Tanasupawat S."/>
            <person name="Yuki M."/>
            <person name="Kudo T."/>
        </authorList>
    </citation>
    <scope>NUCLEOTIDE SEQUENCE [LARGE SCALE GENOMIC DNA]</scope>
    <source>
        <strain evidence="2 3">ET3-3</strain>
    </source>
</reference>
<dbReference type="AlphaFoldDB" id="A0A7K1UUJ7"/>
<feature type="region of interest" description="Disordered" evidence="1">
    <location>
        <begin position="97"/>
        <end position="119"/>
    </location>
</feature>
<protein>
    <submittedName>
        <fullName evidence="2">Uncharacterized protein</fullName>
    </submittedName>
</protein>
<organism evidence="2 3">
    <name type="scientific">Nocardia terrae</name>
    <dbReference type="NCBI Taxonomy" id="2675851"/>
    <lineage>
        <taxon>Bacteria</taxon>
        <taxon>Bacillati</taxon>
        <taxon>Actinomycetota</taxon>
        <taxon>Actinomycetes</taxon>
        <taxon>Mycobacteriales</taxon>
        <taxon>Nocardiaceae</taxon>
        <taxon>Nocardia</taxon>
    </lineage>
</organism>
<dbReference type="EMBL" id="WRPP01000002">
    <property type="protein sequence ID" value="MVU77538.1"/>
    <property type="molecule type" value="Genomic_DNA"/>
</dbReference>
<evidence type="ECO:0000256" key="1">
    <source>
        <dbReference type="SAM" id="MobiDB-lite"/>
    </source>
</evidence>
<accession>A0A7K1UUJ7</accession>
<dbReference type="Proteomes" id="UP000466794">
    <property type="component" value="Unassembled WGS sequence"/>
</dbReference>
<comment type="caution">
    <text evidence="2">The sequence shown here is derived from an EMBL/GenBank/DDBJ whole genome shotgun (WGS) entry which is preliminary data.</text>
</comment>
<evidence type="ECO:0000313" key="3">
    <source>
        <dbReference type="Proteomes" id="UP000466794"/>
    </source>
</evidence>
<sequence>MALRISVRAITSDITPETAHLVPGPDGGSWALSWLPGWDLTRDQAIDGMALDEMLSDPAPEDGEWALEMAALRAESLGMGLEDVVVRLCARIIERDRQRGQQAGQDRPPGDNEGRSCSGSTVAQDIWRLVRPRWVETTGVAVRRIIVALLWAGPRRRMAKSAGAQR</sequence>
<name>A0A7K1UUJ7_9NOCA</name>
<evidence type="ECO:0000313" key="2">
    <source>
        <dbReference type="EMBL" id="MVU77538.1"/>
    </source>
</evidence>
<gene>
    <name evidence="2" type="ORF">GPX89_09815</name>
</gene>
<keyword evidence="3" id="KW-1185">Reference proteome</keyword>
<proteinExistence type="predicted"/>
<dbReference type="RefSeq" id="WP_157387230.1">
    <property type="nucleotide sequence ID" value="NZ_WRPP01000002.1"/>
</dbReference>